<evidence type="ECO:0000313" key="3">
    <source>
        <dbReference type="EMBL" id="KAA0195252.1"/>
    </source>
</evidence>
<dbReference type="GO" id="GO:0008253">
    <property type="term" value="F:5'-nucleotidase activity"/>
    <property type="evidence" value="ECO:0007669"/>
    <property type="project" value="UniProtKB-EC"/>
</dbReference>
<evidence type="ECO:0000256" key="2">
    <source>
        <dbReference type="ARBA" id="ARBA00012643"/>
    </source>
</evidence>
<accession>A0A6A0H0K9</accession>
<dbReference type="EC" id="3.1.3.5" evidence="2"/>
<dbReference type="InterPro" id="IPR029052">
    <property type="entry name" value="Metallo-depent_PP-like"/>
</dbReference>
<gene>
    <name evidence="3" type="ORF">HAZT_HAZT011110</name>
</gene>
<dbReference type="GO" id="GO:0006196">
    <property type="term" value="P:AMP catabolic process"/>
    <property type="evidence" value="ECO:0007669"/>
    <property type="project" value="TreeGrafter"/>
</dbReference>
<dbReference type="AlphaFoldDB" id="A0A6A0H0K9"/>
<sequence>MLTTYIGITKQRIADTGKLDITDEITAVRREARRLKSEGVDIIVGLGHAGYRKDVELARHVVELDVVVGGHTNTFLYTGTGRDEIISCGKADIQ</sequence>
<dbReference type="Gene3D" id="3.60.21.10">
    <property type="match status" value="1"/>
</dbReference>
<dbReference type="SUPFAM" id="SSF56300">
    <property type="entry name" value="Metallo-dependent phosphatases"/>
    <property type="match status" value="1"/>
</dbReference>
<name>A0A6A0H0K9_HYAAZ</name>
<dbReference type="PRINTS" id="PR01607">
    <property type="entry name" value="APYRASEFAMLY"/>
</dbReference>
<reference evidence="3" key="1">
    <citation type="submission" date="2014-08" db="EMBL/GenBank/DDBJ databases">
        <authorList>
            <person name="Murali S."/>
            <person name="Richards S."/>
            <person name="Bandaranaike D."/>
            <person name="Bellair M."/>
            <person name="Blankenburg K."/>
            <person name="Chao H."/>
            <person name="Dinh H."/>
            <person name="Doddapaneni H."/>
            <person name="Dugan-Rocha S."/>
            <person name="Elkadiri S."/>
            <person name="Gnanaolivu R."/>
            <person name="Hughes D."/>
            <person name="Lee S."/>
            <person name="Li M."/>
            <person name="Ming W."/>
            <person name="Munidasa M."/>
            <person name="Muniz J."/>
            <person name="Nguyen L."/>
            <person name="Osuji N."/>
            <person name="Pu L.-L."/>
            <person name="Puazo M."/>
            <person name="Skinner E."/>
            <person name="Qu C."/>
            <person name="Quiroz J."/>
            <person name="Raj R."/>
            <person name="Weissenberger G."/>
            <person name="Xin Y."/>
            <person name="Zou X."/>
            <person name="Han Y."/>
            <person name="Worley K."/>
            <person name="Muzny D."/>
            <person name="Gibbs R."/>
        </authorList>
    </citation>
    <scope>NUCLEOTIDE SEQUENCE</scope>
    <source>
        <strain evidence="3">HAZT.00-mixed</strain>
        <tissue evidence="3">Whole organism</tissue>
    </source>
</reference>
<dbReference type="PANTHER" id="PTHR11575:SF24">
    <property type="entry name" value="5'-NUCLEOTIDASE"/>
    <property type="match status" value="1"/>
</dbReference>
<dbReference type="PANTHER" id="PTHR11575">
    <property type="entry name" value="5'-NUCLEOTIDASE-RELATED"/>
    <property type="match status" value="1"/>
</dbReference>
<protein>
    <recommendedName>
        <fullName evidence="2">5'-nucleotidase</fullName>
        <ecNumber evidence="2">3.1.3.5</ecNumber>
    </recommendedName>
</protein>
<comment type="catalytic activity">
    <reaction evidence="1">
        <text>a ribonucleoside 5'-phosphate + H2O = a ribonucleoside + phosphate</text>
        <dbReference type="Rhea" id="RHEA:12484"/>
        <dbReference type="ChEBI" id="CHEBI:15377"/>
        <dbReference type="ChEBI" id="CHEBI:18254"/>
        <dbReference type="ChEBI" id="CHEBI:43474"/>
        <dbReference type="ChEBI" id="CHEBI:58043"/>
        <dbReference type="EC" id="3.1.3.5"/>
    </reaction>
</comment>
<reference evidence="3" key="3">
    <citation type="submission" date="2019-06" db="EMBL/GenBank/DDBJ databases">
        <authorList>
            <person name="Poynton C."/>
            <person name="Hasenbein S."/>
            <person name="Benoit J.B."/>
            <person name="Sepulveda M.S."/>
            <person name="Poelchau M.F."/>
            <person name="Murali S.C."/>
            <person name="Chen S."/>
            <person name="Glastad K.M."/>
            <person name="Werren J.H."/>
            <person name="Vineis J.H."/>
            <person name="Bowen J.L."/>
            <person name="Friedrich M."/>
            <person name="Jones J."/>
            <person name="Robertson H.M."/>
            <person name="Feyereisen R."/>
            <person name="Mechler-Hickson A."/>
            <person name="Mathers N."/>
            <person name="Lee C.E."/>
            <person name="Colbourne J.K."/>
            <person name="Biales A."/>
            <person name="Johnston J.S."/>
            <person name="Wellborn G.A."/>
            <person name="Rosendale A.J."/>
            <person name="Cridge A.G."/>
            <person name="Munoz-Torres M.C."/>
            <person name="Bain P.A."/>
            <person name="Manny A.R."/>
            <person name="Major K.M."/>
            <person name="Lambert F.N."/>
            <person name="Vulpe C.D."/>
            <person name="Tuck P."/>
            <person name="Blalock B.J."/>
            <person name="Lin Y.-Y."/>
            <person name="Smith M.E."/>
            <person name="Ochoa-Acuna H."/>
            <person name="Chen M.-J.M."/>
            <person name="Childers C.P."/>
            <person name="Qu J."/>
            <person name="Dugan S."/>
            <person name="Lee S.L."/>
            <person name="Chao H."/>
            <person name="Dinh H."/>
            <person name="Han Y."/>
            <person name="Doddapaneni H."/>
            <person name="Worley K.C."/>
            <person name="Muzny D.M."/>
            <person name="Gibbs R.A."/>
            <person name="Richards S."/>
        </authorList>
    </citation>
    <scope>NUCLEOTIDE SEQUENCE</scope>
    <source>
        <strain evidence="3">HAZT.00-mixed</strain>
        <tissue evidence="3">Whole organism</tissue>
    </source>
</reference>
<dbReference type="Proteomes" id="UP000711488">
    <property type="component" value="Unassembled WGS sequence"/>
</dbReference>
<reference evidence="3" key="2">
    <citation type="journal article" date="2018" name="Environ. Sci. Technol.">
        <title>The Toxicogenome of Hyalella azteca: A Model for Sediment Ecotoxicology and Evolutionary Toxicology.</title>
        <authorList>
            <person name="Poynton H.C."/>
            <person name="Hasenbein S."/>
            <person name="Benoit J.B."/>
            <person name="Sepulveda M.S."/>
            <person name="Poelchau M.F."/>
            <person name="Hughes D.S.T."/>
            <person name="Murali S.C."/>
            <person name="Chen S."/>
            <person name="Glastad K.M."/>
            <person name="Goodisman M.A.D."/>
            <person name="Werren J.H."/>
            <person name="Vineis J.H."/>
            <person name="Bowen J.L."/>
            <person name="Friedrich M."/>
            <person name="Jones J."/>
            <person name="Robertson H.M."/>
            <person name="Feyereisen R."/>
            <person name="Mechler-Hickson A."/>
            <person name="Mathers N."/>
            <person name="Lee C.E."/>
            <person name="Colbourne J.K."/>
            <person name="Biales A."/>
            <person name="Johnston J.S."/>
            <person name="Wellborn G.A."/>
            <person name="Rosendale A.J."/>
            <person name="Cridge A.G."/>
            <person name="Munoz-Torres M.C."/>
            <person name="Bain P.A."/>
            <person name="Manny A.R."/>
            <person name="Major K.M."/>
            <person name="Lambert F.N."/>
            <person name="Vulpe C.D."/>
            <person name="Tuck P."/>
            <person name="Blalock B.J."/>
            <person name="Lin Y.Y."/>
            <person name="Smith M.E."/>
            <person name="Ochoa-Acuna H."/>
            <person name="Chen M.M."/>
            <person name="Childers C.P."/>
            <person name="Qu J."/>
            <person name="Dugan S."/>
            <person name="Lee S.L."/>
            <person name="Chao H."/>
            <person name="Dinh H."/>
            <person name="Han Y."/>
            <person name="Doddapaneni H."/>
            <person name="Worley K.C."/>
            <person name="Muzny D.M."/>
            <person name="Gibbs R.A."/>
            <person name="Richards S."/>
        </authorList>
    </citation>
    <scope>NUCLEOTIDE SEQUENCE</scope>
    <source>
        <strain evidence="3">HAZT.00-mixed</strain>
        <tissue evidence="3">Whole organism</tissue>
    </source>
</reference>
<dbReference type="InterPro" id="IPR006179">
    <property type="entry name" value="5_nucleotidase/apyrase"/>
</dbReference>
<comment type="caution">
    <text evidence="3">The sequence shown here is derived from an EMBL/GenBank/DDBJ whole genome shotgun (WGS) entry which is preliminary data.</text>
</comment>
<dbReference type="GO" id="GO:0005886">
    <property type="term" value="C:plasma membrane"/>
    <property type="evidence" value="ECO:0007669"/>
    <property type="project" value="TreeGrafter"/>
</dbReference>
<proteinExistence type="predicted"/>
<organism evidence="3">
    <name type="scientific">Hyalella azteca</name>
    <name type="common">Amphipod</name>
    <dbReference type="NCBI Taxonomy" id="294128"/>
    <lineage>
        <taxon>Eukaryota</taxon>
        <taxon>Metazoa</taxon>
        <taxon>Ecdysozoa</taxon>
        <taxon>Arthropoda</taxon>
        <taxon>Crustacea</taxon>
        <taxon>Multicrustacea</taxon>
        <taxon>Malacostraca</taxon>
        <taxon>Eumalacostraca</taxon>
        <taxon>Peracarida</taxon>
        <taxon>Amphipoda</taxon>
        <taxon>Senticaudata</taxon>
        <taxon>Talitrida</taxon>
        <taxon>Talitroidea</taxon>
        <taxon>Hyalellidae</taxon>
        <taxon>Hyalella</taxon>
    </lineage>
</organism>
<evidence type="ECO:0000256" key="1">
    <source>
        <dbReference type="ARBA" id="ARBA00000815"/>
    </source>
</evidence>
<dbReference type="EMBL" id="JQDR03009753">
    <property type="protein sequence ID" value="KAA0195252.1"/>
    <property type="molecule type" value="Genomic_DNA"/>
</dbReference>